<evidence type="ECO:0000259" key="1">
    <source>
        <dbReference type="SMART" id="SM00873"/>
    </source>
</evidence>
<feature type="domain" description="B3/B4 tRNA-binding" evidence="1">
    <location>
        <begin position="62"/>
        <end position="217"/>
    </location>
</feature>
<proteinExistence type="predicted"/>
<dbReference type="PANTHER" id="PTHR39209:SF2">
    <property type="entry name" value="CYTOPLASMIC PROTEIN"/>
    <property type="match status" value="1"/>
</dbReference>
<dbReference type="Pfam" id="PF03483">
    <property type="entry name" value="B3_4"/>
    <property type="match status" value="1"/>
</dbReference>
<dbReference type="AlphaFoldDB" id="A0A0G1TZV3"/>
<dbReference type="PANTHER" id="PTHR39209">
    <property type="match status" value="1"/>
</dbReference>
<dbReference type="Proteomes" id="UP000034739">
    <property type="component" value="Unassembled WGS sequence"/>
</dbReference>
<dbReference type="GO" id="GO:0004826">
    <property type="term" value="F:phenylalanine-tRNA ligase activity"/>
    <property type="evidence" value="ECO:0007669"/>
    <property type="project" value="InterPro"/>
</dbReference>
<comment type="caution">
    <text evidence="2">The sequence shown here is derived from an EMBL/GenBank/DDBJ whole genome shotgun (WGS) entry which is preliminary data.</text>
</comment>
<evidence type="ECO:0000313" key="2">
    <source>
        <dbReference type="EMBL" id="KKU87334.1"/>
    </source>
</evidence>
<dbReference type="InterPro" id="IPR020825">
    <property type="entry name" value="Phe-tRNA_synthase-like_B3/B4"/>
</dbReference>
<organism evidence="2 3">
    <name type="scientific">Candidatus Gottesmanbacteria bacterium GW2011_GWA2_47_9</name>
    <dbReference type="NCBI Taxonomy" id="1618445"/>
    <lineage>
        <taxon>Bacteria</taxon>
        <taxon>Candidatus Gottesmaniibacteriota</taxon>
    </lineage>
</organism>
<keyword evidence="2" id="KW-0436">Ligase</keyword>
<dbReference type="EMBL" id="LCOY01000030">
    <property type="protein sequence ID" value="KKU87334.1"/>
    <property type="molecule type" value="Genomic_DNA"/>
</dbReference>
<accession>A0A0G1TZV3</accession>
<dbReference type="Gene3D" id="3.50.40.10">
    <property type="entry name" value="Phenylalanyl-trna Synthetase, Chain B, domain 3"/>
    <property type="match status" value="1"/>
</dbReference>
<protein>
    <submittedName>
        <fullName evidence="2">Lysine-tRNA ligase</fullName>
    </submittedName>
</protein>
<dbReference type="InterPro" id="IPR005146">
    <property type="entry name" value="B3/B4_tRNA-bd"/>
</dbReference>
<evidence type="ECO:0000313" key="3">
    <source>
        <dbReference type="Proteomes" id="UP000034739"/>
    </source>
</evidence>
<name>A0A0G1TZV3_9BACT</name>
<gene>
    <name evidence="2" type="ORF">UY16_C0030G0004</name>
</gene>
<sequence length="235" mass="26234">MKLSVEPKIFETFTGVDIGVVVIDSMDNRGHSEEILGLLRAEEARQKELLTGVELGSLPEISAWREIYRKFGSDPHDFRSSIESLLRRARGGSKPLPQINNLVDLYNFLSLKYHLPVGAEDMDKATGDIILGFSDGTEKGVSLGSDTEEVCYAGEVIYKDTKGFLCRRWNWREADRTKIEEASKRAIMVIEKAAAVPDSTLASALDEAKQLIGQYLGATCRVHILDVNNQEVMLW</sequence>
<dbReference type="SMART" id="SM00873">
    <property type="entry name" value="B3_4"/>
    <property type="match status" value="1"/>
</dbReference>
<reference evidence="2 3" key="1">
    <citation type="journal article" date="2015" name="Nature">
        <title>rRNA introns, odd ribosomes, and small enigmatic genomes across a large radiation of phyla.</title>
        <authorList>
            <person name="Brown C.T."/>
            <person name="Hug L.A."/>
            <person name="Thomas B.C."/>
            <person name="Sharon I."/>
            <person name="Castelle C.J."/>
            <person name="Singh A."/>
            <person name="Wilkins M.J."/>
            <person name="Williams K.H."/>
            <person name="Banfield J.F."/>
        </authorList>
    </citation>
    <scope>NUCLEOTIDE SEQUENCE [LARGE SCALE GENOMIC DNA]</scope>
</reference>
<dbReference type="SUPFAM" id="SSF56037">
    <property type="entry name" value="PheT/TilS domain"/>
    <property type="match status" value="1"/>
</dbReference>
<dbReference type="GO" id="GO:0003723">
    <property type="term" value="F:RNA binding"/>
    <property type="evidence" value="ECO:0007669"/>
    <property type="project" value="InterPro"/>
</dbReference>